<dbReference type="InterPro" id="IPR000014">
    <property type="entry name" value="PAS"/>
</dbReference>
<dbReference type="GO" id="GO:0006355">
    <property type="term" value="P:regulation of DNA-templated transcription"/>
    <property type="evidence" value="ECO:0007669"/>
    <property type="project" value="InterPro"/>
</dbReference>
<dbReference type="CDD" id="cd06170">
    <property type="entry name" value="LuxR_C_like"/>
    <property type="match status" value="1"/>
</dbReference>
<dbReference type="PROSITE" id="PS00622">
    <property type="entry name" value="HTH_LUXR_1"/>
    <property type="match status" value="1"/>
</dbReference>
<name>C6BRY7_MARSD</name>
<dbReference type="Gene3D" id="3.30.450.20">
    <property type="entry name" value="PAS domain"/>
    <property type="match status" value="1"/>
</dbReference>
<evidence type="ECO:0000259" key="4">
    <source>
        <dbReference type="PROSITE" id="PS50043"/>
    </source>
</evidence>
<dbReference type="AlphaFoldDB" id="C6BRY7"/>
<proteinExistence type="predicted"/>
<dbReference type="Proteomes" id="UP000002601">
    <property type="component" value="Chromosome"/>
</dbReference>
<protein>
    <submittedName>
        <fullName evidence="6">Transcriptional regulator, LuxR family</fullName>
    </submittedName>
</protein>
<dbReference type="SUPFAM" id="SSF55785">
    <property type="entry name" value="PYP-like sensor domain (PAS domain)"/>
    <property type="match status" value="1"/>
</dbReference>
<dbReference type="CDD" id="cd00130">
    <property type="entry name" value="PAS"/>
    <property type="match status" value="1"/>
</dbReference>
<feature type="domain" description="HTH luxR-type" evidence="4">
    <location>
        <begin position="338"/>
        <end position="402"/>
    </location>
</feature>
<dbReference type="InterPro" id="IPR000792">
    <property type="entry name" value="Tscrpt_reg_LuxR_C"/>
</dbReference>
<dbReference type="eggNOG" id="COG2197">
    <property type="taxonomic scope" value="Bacteria"/>
</dbReference>
<evidence type="ECO:0000313" key="6">
    <source>
        <dbReference type="EMBL" id="ACS81370.1"/>
    </source>
</evidence>
<keyword evidence="3" id="KW-0804">Transcription</keyword>
<keyword evidence="7" id="KW-1185">Reference proteome</keyword>
<dbReference type="InterPro" id="IPR035965">
    <property type="entry name" value="PAS-like_dom_sf"/>
</dbReference>
<feature type="domain" description="PAS" evidence="5">
    <location>
        <begin position="138"/>
        <end position="174"/>
    </location>
</feature>
<accession>C6BRY7</accession>
<dbReference type="SUPFAM" id="SSF46894">
    <property type="entry name" value="C-terminal effector domain of the bipartite response regulators"/>
    <property type="match status" value="1"/>
</dbReference>
<dbReference type="STRING" id="526222.Desal_3320"/>
<evidence type="ECO:0000256" key="1">
    <source>
        <dbReference type="ARBA" id="ARBA00023015"/>
    </source>
</evidence>
<organism evidence="6 7">
    <name type="scientific">Maridesulfovibrio salexigens (strain ATCC 14822 / DSM 2638 / NCIMB 8403 / VKM B-1763)</name>
    <name type="common">Desulfovibrio salexigens</name>
    <dbReference type="NCBI Taxonomy" id="526222"/>
    <lineage>
        <taxon>Bacteria</taxon>
        <taxon>Pseudomonadati</taxon>
        <taxon>Thermodesulfobacteriota</taxon>
        <taxon>Desulfovibrionia</taxon>
        <taxon>Desulfovibrionales</taxon>
        <taxon>Desulfovibrionaceae</taxon>
        <taxon>Maridesulfovibrio</taxon>
    </lineage>
</organism>
<gene>
    <name evidence="6" type="ordered locus">Desal_3320</name>
</gene>
<dbReference type="RefSeq" id="WP_015853186.1">
    <property type="nucleotide sequence ID" value="NC_012881.1"/>
</dbReference>
<evidence type="ECO:0000259" key="5">
    <source>
        <dbReference type="PROSITE" id="PS50112"/>
    </source>
</evidence>
<dbReference type="Pfam" id="PF00196">
    <property type="entry name" value="GerE"/>
    <property type="match status" value="1"/>
</dbReference>
<evidence type="ECO:0000313" key="7">
    <source>
        <dbReference type="Proteomes" id="UP000002601"/>
    </source>
</evidence>
<dbReference type="SMART" id="SM00421">
    <property type="entry name" value="HTH_LUXR"/>
    <property type="match status" value="1"/>
</dbReference>
<dbReference type="OrthoDB" id="9797341at2"/>
<dbReference type="PANTHER" id="PTHR44688:SF16">
    <property type="entry name" value="DNA-BINDING TRANSCRIPTIONAL ACTIVATOR DEVR_DOSR"/>
    <property type="match status" value="1"/>
</dbReference>
<evidence type="ECO:0000256" key="3">
    <source>
        <dbReference type="ARBA" id="ARBA00023163"/>
    </source>
</evidence>
<evidence type="ECO:0000256" key="2">
    <source>
        <dbReference type="ARBA" id="ARBA00023125"/>
    </source>
</evidence>
<dbReference type="NCBIfam" id="TIGR00229">
    <property type="entry name" value="sensory_box"/>
    <property type="match status" value="1"/>
</dbReference>
<dbReference type="PROSITE" id="PS50043">
    <property type="entry name" value="HTH_LUXR_2"/>
    <property type="match status" value="1"/>
</dbReference>
<dbReference type="PANTHER" id="PTHR44688">
    <property type="entry name" value="DNA-BINDING TRANSCRIPTIONAL ACTIVATOR DEVR_DOSR"/>
    <property type="match status" value="1"/>
</dbReference>
<dbReference type="InterPro" id="IPR016032">
    <property type="entry name" value="Sig_transdc_resp-reg_C-effctor"/>
</dbReference>
<dbReference type="KEGG" id="dsa:Desal_3320"/>
<dbReference type="EMBL" id="CP001649">
    <property type="protein sequence ID" value="ACS81370.1"/>
    <property type="molecule type" value="Genomic_DNA"/>
</dbReference>
<dbReference type="PRINTS" id="PR00038">
    <property type="entry name" value="HTHLUXR"/>
</dbReference>
<dbReference type="SMART" id="SM00091">
    <property type="entry name" value="PAS"/>
    <property type="match status" value="2"/>
</dbReference>
<keyword evidence="2" id="KW-0238">DNA-binding</keyword>
<dbReference type="InterPro" id="IPR036388">
    <property type="entry name" value="WH-like_DNA-bd_sf"/>
</dbReference>
<dbReference type="GO" id="GO:0003677">
    <property type="term" value="F:DNA binding"/>
    <property type="evidence" value="ECO:0007669"/>
    <property type="project" value="UniProtKB-KW"/>
</dbReference>
<dbReference type="Gene3D" id="1.10.10.10">
    <property type="entry name" value="Winged helix-like DNA-binding domain superfamily/Winged helix DNA-binding domain"/>
    <property type="match status" value="1"/>
</dbReference>
<dbReference type="HOGENOM" id="CLU_041270_0_0_7"/>
<sequence>MSSNTDDNFDRLPEPISEVFESFSDFILFTDGGGRICSASARVVEFFGCPLKGRQLWDILGVEASGIDEFIAAYPVAGVHEIPYGEDGGSYSLRLIPLAGPYCSEGYVAVVTNNAPFVELHESYEERIEDNIAALADSVALFNALFEAAQDPTFLADSAFRILSSNPAAERLFGRSCTLSGNSCLNIFSAESSKVVRRHFETCTTDIPVPFDELLTARNCTGKEIPVELTMHKVRLQSGTVFHVGLRDMTDIQRLETGLEETREQVDGMNVALRTVIESVEEEKKDMHEDFALQVREQILPALDRMIKEPVPQMRRSFGRFIKERLSALAGETGDQFEELLLKLTPREVEICRYIEAGKSTERIGELLSITADTVRTHRKNIRRKLGLQGKRVSLISYLKHQIGS</sequence>
<dbReference type="Pfam" id="PF13426">
    <property type="entry name" value="PAS_9"/>
    <property type="match status" value="1"/>
</dbReference>
<keyword evidence="1" id="KW-0805">Transcription regulation</keyword>
<dbReference type="Pfam" id="PF13188">
    <property type="entry name" value="PAS_8"/>
    <property type="match status" value="1"/>
</dbReference>
<reference evidence="6 7" key="1">
    <citation type="submission" date="2009-06" db="EMBL/GenBank/DDBJ databases">
        <title>Complete sequence of Desulfovibrio salexigens DSM 2638.</title>
        <authorList>
            <consortium name="US DOE Joint Genome Institute"/>
            <person name="Lucas S."/>
            <person name="Copeland A."/>
            <person name="Lapidus A."/>
            <person name="Glavina del Rio T."/>
            <person name="Tice H."/>
            <person name="Bruce D."/>
            <person name="Goodwin L."/>
            <person name="Pitluck S."/>
            <person name="Munk A.C."/>
            <person name="Brettin T."/>
            <person name="Detter J.C."/>
            <person name="Han C."/>
            <person name="Tapia R."/>
            <person name="Larimer F."/>
            <person name="Land M."/>
            <person name="Hauser L."/>
            <person name="Kyrpides N."/>
            <person name="Anderson I."/>
            <person name="Wall J.D."/>
            <person name="Arkin A.P."/>
            <person name="Dehal P."/>
            <person name="Chivian D."/>
            <person name="Giles B."/>
            <person name="Hazen T.C."/>
        </authorList>
    </citation>
    <scope>NUCLEOTIDE SEQUENCE [LARGE SCALE GENOMIC DNA]</scope>
    <source>
        <strain evidence="7">ATCC 14822 / DSM 2638 / NCIMB 8403 / VKM B-1763</strain>
    </source>
</reference>
<dbReference type="PROSITE" id="PS50112">
    <property type="entry name" value="PAS"/>
    <property type="match status" value="1"/>
</dbReference>